<proteinExistence type="predicted"/>
<organism evidence="1 2">
    <name type="scientific">Pluteus cervinus</name>
    <dbReference type="NCBI Taxonomy" id="181527"/>
    <lineage>
        <taxon>Eukaryota</taxon>
        <taxon>Fungi</taxon>
        <taxon>Dikarya</taxon>
        <taxon>Basidiomycota</taxon>
        <taxon>Agaricomycotina</taxon>
        <taxon>Agaricomycetes</taxon>
        <taxon>Agaricomycetidae</taxon>
        <taxon>Agaricales</taxon>
        <taxon>Pluteineae</taxon>
        <taxon>Pluteaceae</taxon>
        <taxon>Pluteus</taxon>
    </lineage>
</organism>
<evidence type="ECO:0000313" key="2">
    <source>
        <dbReference type="Proteomes" id="UP000308600"/>
    </source>
</evidence>
<dbReference type="Proteomes" id="UP000308600">
    <property type="component" value="Unassembled WGS sequence"/>
</dbReference>
<protein>
    <submittedName>
        <fullName evidence="1">Uncharacterized protein</fullName>
    </submittedName>
</protein>
<accession>A0ACD2ZZA8</accession>
<dbReference type="EMBL" id="ML209207">
    <property type="protein sequence ID" value="TFK58755.1"/>
    <property type="molecule type" value="Genomic_DNA"/>
</dbReference>
<sequence length="168" mass="19703">MCFLTIVHTGVLSIVTWQPNVLSLSDLFKSVYRCPEDLPDVVFYDDNCGTQKHLNKHNDTYFKDVIMPVDVFHFKSKHKESDDFCGKHCNPALWPELTDSEGNWVFNSSAAEQVNVWMGGFLPIVHEMVAHRYDFFLDEMIKRRNEYVRQRLYNAGKIPYYIPLYKGK</sequence>
<evidence type="ECO:0000313" key="1">
    <source>
        <dbReference type="EMBL" id="TFK58755.1"/>
    </source>
</evidence>
<reference evidence="1 2" key="1">
    <citation type="journal article" date="2019" name="Nat. Ecol. Evol.">
        <title>Megaphylogeny resolves global patterns of mushroom evolution.</title>
        <authorList>
            <person name="Varga T."/>
            <person name="Krizsan K."/>
            <person name="Foldi C."/>
            <person name="Dima B."/>
            <person name="Sanchez-Garcia M."/>
            <person name="Sanchez-Ramirez S."/>
            <person name="Szollosi G.J."/>
            <person name="Szarkandi J.G."/>
            <person name="Papp V."/>
            <person name="Albert L."/>
            <person name="Andreopoulos W."/>
            <person name="Angelini C."/>
            <person name="Antonin V."/>
            <person name="Barry K.W."/>
            <person name="Bougher N.L."/>
            <person name="Buchanan P."/>
            <person name="Buyck B."/>
            <person name="Bense V."/>
            <person name="Catcheside P."/>
            <person name="Chovatia M."/>
            <person name="Cooper J."/>
            <person name="Damon W."/>
            <person name="Desjardin D."/>
            <person name="Finy P."/>
            <person name="Geml J."/>
            <person name="Haridas S."/>
            <person name="Hughes K."/>
            <person name="Justo A."/>
            <person name="Karasinski D."/>
            <person name="Kautmanova I."/>
            <person name="Kiss B."/>
            <person name="Kocsube S."/>
            <person name="Kotiranta H."/>
            <person name="LaButti K.M."/>
            <person name="Lechner B.E."/>
            <person name="Liimatainen K."/>
            <person name="Lipzen A."/>
            <person name="Lukacs Z."/>
            <person name="Mihaltcheva S."/>
            <person name="Morgado L.N."/>
            <person name="Niskanen T."/>
            <person name="Noordeloos M.E."/>
            <person name="Ohm R.A."/>
            <person name="Ortiz-Santana B."/>
            <person name="Ovrebo C."/>
            <person name="Racz N."/>
            <person name="Riley R."/>
            <person name="Savchenko A."/>
            <person name="Shiryaev A."/>
            <person name="Soop K."/>
            <person name="Spirin V."/>
            <person name="Szebenyi C."/>
            <person name="Tomsovsky M."/>
            <person name="Tulloss R.E."/>
            <person name="Uehling J."/>
            <person name="Grigoriev I.V."/>
            <person name="Vagvolgyi C."/>
            <person name="Papp T."/>
            <person name="Martin F.M."/>
            <person name="Miettinen O."/>
            <person name="Hibbett D.S."/>
            <person name="Nagy L.G."/>
        </authorList>
    </citation>
    <scope>NUCLEOTIDE SEQUENCE [LARGE SCALE GENOMIC DNA]</scope>
    <source>
        <strain evidence="1 2">NL-1719</strain>
    </source>
</reference>
<name>A0ACD2ZZA8_9AGAR</name>
<keyword evidence="2" id="KW-1185">Reference proteome</keyword>
<gene>
    <name evidence="1" type="ORF">BDN72DRAFT_906439</name>
</gene>